<evidence type="ECO:0000313" key="1">
    <source>
        <dbReference type="EMBL" id="WAJ28666.1"/>
    </source>
</evidence>
<protein>
    <submittedName>
        <fullName evidence="1">MOSC domain-containing protein</fullName>
    </submittedName>
</protein>
<organism evidence="1 2">
    <name type="scientific">Antarcticirhabdus aurantiaca</name>
    <dbReference type="NCBI Taxonomy" id="2606717"/>
    <lineage>
        <taxon>Bacteria</taxon>
        <taxon>Pseudomonadati</taxon>
        <taxon>Pseudomonadota</taxon>
        <taxon>Alphaproteobacteria</taxon>
        <taxon>Hyphomicrobiales</taxon>
        <taxon>Aurantimonadaceae</taxon>
        <taxon>Antarcticirhabdus</taxon>
    </lineage>
</organism>
<accession>A0ACD4NPQ7</accession>
<proteinExistence type="predicted"/>
<keyword evidence="2" id="KW-1185">Reference proteome</keyword>
<dbReference type="Proteomes" id="UP001163223">
    <property type="component" value="Chromosome"/>
</dbReference>
<gene>
    <name evidence="1" type="ORF">OXU80_28375</name>
</gene>
<name>A0ACD4NPQ7_9HYPH</name>
<sequence>MKLGAIHIYPVKGGRGLSPQAARLEPQGLAGDRRWMVVDEAGEFVTQREMPALALLDVQPDADGLHLSMHGHEADPDGGERFVPTPDGSARGRVFVWESEVDAALADEASNAALSRWFGRPLRLAYMDVTDARGVNRDWSPAGGTVSFADGFPLLVATTDSLRALNRTIVSAGGEAVPMSRFRPNLVVDDAEGGAWAEDEWATIRVGEAVFDLVKPCARCTVTTVDQNRGVFDGPQPIEALRQTRFSGDRRVPGVLFGWNAVPREAGATLRVGDPVEVIERREAGWPLRQPRSA</sequence>
<dbReference type="EMBL" id="CP113520">
    <property type="protein sequence ID" value="WAJ28666.1"/>
    <property type="molecule type" value="Genomic_DNA"/>
</dbReference>
<evidence type="ECO:0000313" key="2">
    <source>
        <dbReference type="Proteomes" id="UP001163223"/>
    </source>
</evidence>
<reference evidence="1" key="1">
    <citation type="submission" date="2022-11" db="EMBL/GenBank/DDBJ databases">
        <title>beta-Carotene-producing bacterium, Jeongeuplla avenae sp. nov., alleviates the salt stress of Arabidopsis seedlings.</title>
        <authorList>
            <person name="Jiang L."/>
            <person name="Lee J."/>
        </authorList>
    </citation>
    <scope>NUCLEOTIDE SEQUENCE</scope>
    <source>
        <strain evidence="1">DY_R2A_6</strain>
    </source>
</reference>